<dbReference type="EMBL" id="FMAH01000056">
    <property type="protein sequence ID" value="SCB46965.1"/>
    <property type="molecule type" value="Genomic_DNA"/>
</dbReference>
<protein>
    <submittedName>
        <fullName evidence="9">MFS transporter, NNP family, nitrate/nitrite transporter</fullName>
    </submittedName>
</protein>
<evidence type="ECO:0000256" key="2">
    <source>
        <dbReference type="ARBA" id="ARBA00008432"/>
    </source>
</evidence>
<feature type="transmembrane region" description="Helical" evidence="7">
    <location>
        <begin position="53"/>
        <end position="76"/>
    </location>
</feature>
<evidence type="ECO:0000256" key="4">
    <source>
        <dbReference type="ARBA" id="ARBA00022989"/>
    </source>
</evidence>
<evidence type="ECO:0000256" key="3">
    <source>
        <dbReference type="ARBA" id="ARBA00022692"/>
    </source>
</evidence>
<feature type="transmembrane region" description="Helical" evidence="7">
    <location>
        <begin position="256"/>
        <end position="275"/>
    </location>
</feature>
<feature type="transmembrane region" description="Helical" evidence="7">
    <location>
        <begin position="141"/>
        <end position="168"/>
    </location>
</feature>
<feature type="transmembrane region" description="Helical" evidence="7">
    <location>
        <begin position="83"/>
        <end position="102"/>
    </location>
</feature>
<organism evidence="9 10">
    <name type="scientific">Rhizobium miluonense</name>
    <dbReference type="NCBI Taxonomy" id="411945"/>
    <lineage>
        <taxon>Bacteria</taxon>
        <taxon>Pseudomonadati</taxon>
        <taxon>Pseudomonadota</taxon>
        <taxon>Alphaproteobacteria</taxon>
        <taxon>Hyphomicrobiales</taxon>
        <taxon>Rhizobiaceae</taxon>
        <taxon>Rhizobium/Agrobacterium group</taxon>
        <taxon>Rhizobium</taxon>
    </lineage>
</organism>
<name>A0A1C3X461_9HYPH</name>
<dbReference type="InterPro" id="IPR011701">
    <property type="entry name" value="MFS"/>
</dbReference>
<dbReference type="PROSITE" id="PS50850">
    <property type="entry name" value="MFS"/>
    <property type="match status" value="1"/>
</dbReference>
<dbReference type="InterPro" id="IPR036259">
    <property type="entry name" value="MFS_trans_sf"/>
</dbReference>
<sequence length="421" mass="44828">MSVHERAQSISPGEPAKALWISTIAFTLCFAVWTIFAIIGIRIKQELGLSEAQFGLLVGTPVLTGSVVRIVLGIWTGRYGGRLVYTVTMLAAAAATFLLSYATTYAQMLIAGLGVGLAGGAFAVGVAYVSPFFPPEKQGTALGIFGAGNVGAAVTKFAAPFVLIAWGWQAVAEIWALVLAAMAIVFWFTTTDDPAFRVRRDRKLPSKSLLQEFAPLRNAQVWRFSLYYFFAFGGFVALSLWLPRYLIGVYGFNLEVAGMVAAAYSIPGSIFRAFGGMVSDRKGARSVMYVMLAVSAVTTLILSLPAAPASGSAFGITPPVFIAVIFVLGFVMSLGKAAVYKHIPAYYPENIGAVGGIVGMMGGLGGFILPIAFGLLKDLTGLWSSCFLLLFAIVAISLIWMHLSIRQLERRGLSAPVVTAT</sequence>
<dbReference type="AlphaFoldDB" id="A0A1C3X461"/>
<feature type="domain" description="Major facilitator superfamily (MFS) profile" evidence="8">
    <location>
        <begin position="18"/>
        <end position="409"/>
    </location>
</feature>
<evidence type="ECO:0000256" key="6">
    <source>
        <dbReference type="ARBA" id="ARBA00023136"/>
    </source>
</evidence>
<feature type="transmembrane region" description="Helical" evidence="7">
    <location>
        <begin position="382"/>
        <end position="403"/>
    </location>
</feature>
<keyword evidence="5" id="KW-0534">Nitrate assimilation</keyword>
<feature type="transmembrane region" description="Helical" evidence="7">
    <location>
        <begin position="226"/>
        <end position="244"/>
    </location>
</feature>
<dbReference type="OrthoDB" id="9771451at2"/>
<gene>
    <name evidence="9" type="ORF">GA0061102_105617</name>
</gene>
<keyword evidence="4 7" id="KW-1133">Transmembrane helix</keyword>
<evidence type="ECO:0000259" key="8">
    <source>
        <dbReference type="PROSITE" id="PS50850"/>
    </source>
</evidence>
<feature type="transmembrane region" description="Helical" evidence="7">
    <location>
        <begin position="351"/>
        <end position="376"/>
    </location>
</feature>
<dbReference type="Proteomes" id="UP000199435">
    <property type="component" value="Unassembled WGS sequence"/>
</dbReference>
<evidence type="ECO:0000256" key="1">
    <source>
        <dbReference type="ARBA" id="ARBA00004141"/>
    </source>
</evidence>
<dbReference type="GO" id="GO:0042128">
    <property type="term" value="P:nitrate assimilation"/>
    <property type="evidence" value="ECO:0007669"/>
    <property type="project" value="UniProtKB-KW"/>
</dbReference>
<reference evidence="10" key="1">
    <citation type="submission" date="2016-08" db="EMBL/GenBank/DDBJ databases">
        <authorList>
            <person name="Varghese N."/>
            <person name="Submissions Spin"/>
        </authorList>
    </citation>
    <scope>NUCLEOTIDE SEQUENCE [LARGE SCALE GENOMIC DNA]</scope>
    <source>
        <strain evidence="10">HAMBI 2971</strain>
    </source>
</reference>
<dbReference type="Gene3D" id="1.20.1250.20">
    <property type="entry name" value="MFS general substrate transporter like domains"/>
    <property type="match status" value="2"/>
</dbReference>
<keyword evidence="6 7" id="KW-0472">Membrane</keyword>
<evidence type="ECO:0000256" key="7">
    <source>
        <dbReference type="SAM" id="Phobius"/>
    </source>
</evidence>
<proteinExistence type="inferred from homology"/>
<evidence type="ECO:0000313" key="10">
    <source>
        <dbReference type="Proteomes" id="UP000199435"/>
    </source>
</evidence>
<dbReference type="Pfam" id="PF07690">
    <property type="entry name" value="MFS_1"/>
    <property type="match status" value="1"/>
</dbReference>
<dbReference type="GO" id="GO:0015112">
    <property type="term" value="F:nitrate transmembrane transporter activity"/>
    <property type="evidence" value="ECO:0007669"/>
    <property type="project" value="InterPro"/>
</dbReference>
<evidence type="ECO:0000256" key="5">
    <source>
        <dbReference type="ARBA" id="ARBA00023063"/>
    </source>
</evidence>
<feature type="transmembrane region" description="Helical" evidence="7">
    <location>
        <begin position="319"/>
        <end position="339"/>
    </location>
</feature>
<dbReference type="PANTHER" id="PTHR23515">
    <property type="entry name" value="HIGH-AFFINITY NITRATE TRANSPORTER 2.3"/>
    <property type="match status" value="1"/>
</dbReference>
<keyword evidence="10" id="KW-1185">Reference proteome</keyword>
<keyword evidence="3 7" id="KW-0812">Transmembrane</keyword>
<dbReference type="RefSeq" id="WP_092855688.1">
    <property type="nucleotide sequence ID" value="NZ_FMAH01000056.1"/>
</dbReference>
<feature type="transmembrane region" description="Helical" evidence="7">
    <location>
        <begin position="174"/>
        <end position="190"/>
    </location>
</feature>
<dbReference type="GO" id="GO:0016020">
    <property type="term" value="C:membrane"/>
    <property type="evidence" value="ECO:0007669"/>
    <property type="project" value="UniProtKB-SubCell"/>
</dbReference>
<comment type="subcellular location">
    <subcellularLocation>
        <location evidence="1">Membrane</location>
        <topology evidence="1">Multi-pass membrane protein</topology>
    </subcellularLocation>
</comment>
<feature type="transmembrane region" description="Helical" evidence="7">
    <location>
        <begin position="20"/>
        <end position="41"/>
    </location>
</feature>
<accession>A0A1C3X461</accession>
<feature type="transmembrane region" description="Helical" evidence="7">
    <location>
        <begin position="108"/>
        <end position="129"/>
    </location>
</feature>
<comment type="similarity">
    <text evidence="2">Belongs to the major facilitator superfamily. Nitrate/nitrite porter (TC 2.A.1.8) family.</text>
</comment>
<dbReference type="InterPro" id="IPR020846">
    <property type="entry name" value="MFS_dom"/>
</dbReference>
<evidence type="ECO:0000313" key="9">
    <source>
        <dbReference type="EMBL" id="SCB46965.1"/>
    </source>
</evidence>
<dbReference type="SUPFAM" id="SSF103473">
    <property type="entry name" value="MFS general substrate transporter"/>
    <property type="match status" value="1"/>
</dbReference>
<dbReference type="InterPro" id="IPR044772">
    <property type="entry name" value="NO3_transporter"/>
</dbReference>
<dbReference type="STRING" id="411945.GA0061102_105617"/>
<feature type="transmembrane region" description="Helical" evidence="7">
    <location>
        <begin position="287"/>
        <end position="307"/>
    </location>
</feature>